<evidence type="ECO:0000256" key="1">
    <source>
        <dbReference type="SAM" id="Coils"/>
    </source>
</evidence>
<proteinExistence type="predicted"/>
<comment type="caution">
    <text evidence="2">The sequence shown here is derived from an EMBL/GenBank/DDBJ whole genome shotgun (WGS) entry which is preliminary data.</text>
</comment>
<sequence length="335" mass="37927">MITIGADNRLVGDVDTTRIIEETSWESISLSKEIDEYIKVRSFIQNVRGYPSSASAREGSASSLRKQKKLLLEMPIYVKKLSLKKLILSLQVALVEVGMFNVGLTEETMKAMSEQHKLAVVNLEKNHEEALEKYKEFVEKWKNFSRLYFVDTPAETSATPTTGCEGNANKEVEEEEKEFTYPNDTSLFNIYGEGHCKVISIALRALWFARNLLVNENANQTAHEVITFVEAYSRELDELNSRVAPCTVREIGHWEAAVEPFVKINFDAGFYPCTAEALADLQALHFADGMGEKNIVVYSLTKEAFKHRTCLYWIEEVPDAIIPLVDGDRRWADPG</sequence>
<organism evidence="2 3">
    <name type="scientific">Gossypium aridum</name>
    <name type="common">American cotton</name>
    <name type="synonym">Erioxylum aridum</name>
    <dbReference type="NCBI Taxonomy" id="34290"/>
    <lineage>
        <taxon>Eukaryota</taxon>
        <taxon>Viridiplantae</taxon>
        <taxon>Streptophyta</taxon>
        <taxon>Embryophyta</taxon>
        <taxon>Tracheophyta</taxon>
        <taxon>Spermatophyta</taxon>
        <taxon>Magnoliopsida</taxon>
        <taxon>eudicotyledons</taxon>
        <taxon>Gunneridae</taxon>
        <taxon>Pentapetalae</taxon>
        <taxon>rosids</taxon>
        <taxon>malvids</taxon>
        <taxon>Malvales</taxon>
        <taxon>Malvaceae</taxon>
        <taxon>Malvoideae</taxon>
        <taxon>Gossypium</taxon>
    </lineage>
</organism>
<dbReference type="AlphaFoldDB" id="A0A7J8WNR8"/>
<keyword evidence="1" id="KW-0175">Coiled coil</keyword>
<feature type="coiled-coil region" evidence="1">
    <location>
        <begin position="113"/>
        <end position="140"/>
    </location>
</feature>
<gene>
    <name evidence="2" type="ORF">Goari_018155</name>
</gene>
<evidence type="ECO:0000313" key="3">
    <source>
        <dbReference type="Proteomes" id="UP000593577"/>
    </source>
</evidence>
<accession>A0A7J8WNR8</accession>
<dbReference type="EMBL" id="JABFAA010000002">
    <property type="protein sequence ID" value="MBA0676688.1"/>
    <property type="molecule type" value="Genomic_DNA"/>
</dbReference>
<keyword evidence="3" id="KW-1185">Reference proteome</keyword>
<evidence type="ECO:0000313" key="2">
    <source>
        <dbReference type="EMBL" id="MBA0676688.1"/>
    </source>
</evidence>
<name>A0A7J8WNR8_GOSAI</name>
<dbReference type="Proteomes" id="UP000593577">
    <property type="component" value="Unassembled WGS sequence"/>
</dbReference>
<reference evidence="2 3" key="1">
    <citation type="journal article" date="2019" name="Genome Biol. Evol.">
        <title>Insights into the evolution of the New World diploid cottons (Gossypium, subgenus Houzingenia) based on genome sequencing.</title>
        <authorList>
            <person name="Grover C.E."/>
            <person name="Arick M.A. 2nd"/>
            <person name="Thrash A."/>
            <person name="Conover J.L."/>
            <person name="Sanders W.S."/>
            <person name="Peterson D.G."/>
            <person name="Frelichowski J.E."/>
            <person name="Scheffler J.A."/>
            <person name="Scheffler B.E."/>
            <person name="Wendel J.F."/>
        </authorList>
    </citation>
    <scope>NUCLEOTIDE SEQUENCE [LARGE SCALE GENOMIC DNA]</scope>
    <source>
        <strain evidence="2">185</strain>
        <tissue evidence="2">Leaf</tissue>
    </source>
</reference>
<protein>
    <submittedName>
        <fullName evidence="2">Uncharacterized protein</fullName>
    </submittedName>
</protein>